<proteinExistence type="predicted"/>
<accession>A0AA88ALU4</accession>
<feature type="signal peptide" evidence="1">
    <location>
        <begin position="1"/>
        <end position="18"/>
    </location>
</feature>
<sequence length="88" mass="9710">MDSGWFLCFGLLFETGRGTCDSTGSVQWTLGLGTAGGKCGADWVPRSKLEQKGSLPTISEFRNHLLEPLLPALNRRHPLYTHPPARTR</sequence>
<feature type="chain" id="PRO_5041696121" description="Secreted protein" evidence="1">
    <location>
        <begin position="19"/>
        <end position="88"/>
    </location>
</feature>
<keyword evidence="3" id="KW-1185">Reference proteome</keyword>
<reference evidence="2" key="1">
    <citation type="submission" date="2023-07" db="EMBL/GenBank/DDBJ databases">
        <title>draft genome sequence of fig (Ficus carica).</title>
        <authorList>
            <person name="Takahashi T."/>
            <person name="Nishimura K."/>
        </authorList>
    </citation>
    <scope>NUCLEOTIDE SEQUENCE</scope>
</reference>
<comment type="caution">
    <text evidence="2">The sequence shown here is derived from an EMBL/GenBank/DDBJ whole genome shotgun (WGS) entry which is preliminary data.</text>
</comment>
<evidence type="ECO:0000313" key="2">
    <source>
        <dbReference type="EMBL" id="GMN55622.1"/>
    </source>
</evidence>
<organism evidence="2 3">
    <name type="scientific">Ficus carica</name>
    <name type="common">Common fig</name>
    <dbReference type="NCBI Taxonomy" id="3494"/>
    <lineage>
        <taxon>Eukaryota</taxon>
        <taxon>Viridiplantae</taxon>
        <taxon>Streptophyta</taxon>
        <taxon>Embryophyta</taxon>
        <taxon>Tracheophyta</taxon>
        <taxon>Spermatophyta</taxon>
        <taxon>Magnoliopsida</taxon>
        <taxon>eudicotyledons</taxon>
        <taxon>Gunneridae</taxon>
        <taxon>Pentapetalae</taxon>
        <taxon>rosids</taxon>
        <taxon>fabids</taxon>
        <taxon>Rosales</taxon>
        <taxon>Moraceae</taxon>
        <taxon>Ficeae</taxon>
        <taxon>Ficus</taxon>
    </lineage>
</organism>
<evidence type="ECO:0000313" key="3">
    <source>
        <dbReference type="Proteomes" id="UP001187192"/>
    </source>
</evidence>
<name>A0AA88ALU4_FICCA</name>
<evidence type="ECO:0008006" key="4">
    <source>
        <dbReference type="Google" id="ProtNLM"/>
    </source>
</evidence>
<keyword evidence="1" id="KW-0732">Signal</keyword>
<evidence type="ECO:0000256" key="1">
    <source>
        <dbReference type="SAM" id="SignalP"/>
    </source>
</evidence>
<gene>
    <name evidence="2" type="ORF">TIFTF001_024754</name>
</gene>
<dbReference type="EMBL" id="BTGU01000058">
    <property type="protein sequence ID" value="GMN55622.1"/>
    <property type="molecule type" value="Genomic_DNA"/>
</dbReference>
<protein>
    <recommendedName>
        <fullName evidence="4">Secreted protein</fullName>
    </recommendedName>
</protein>
<dbReference type="Proteomes" id="UP001187192">
    <property type="component" value="Unassembled WGS sequence"/>
</dbReference>
<dbReference type="AlphaFoldDB" id="A0AA88ALU4"/>